<dbReference type="InterPro" id="IPR013785">
    <property type="entry name" value="Aldolase_TIM"/>
</dbReference>
<dbReference type="EC" id="1.97.1.4" evidence="10"/>
<accession>A0ABT1SKT0</accession>
<dbReference type="SFLD" id="SFLDS00029">
    <property type="entry name" value="Radical_SAM"/>
    <property type="match status" value="1"/>
</dbReference>
<keyword evidence="4 10" id="KW-0004">4Fe-4S</keyword>
<dbReference type="Gene3D" id="3.20.20.70">
    <property type="entry name" value="Aldolase class I"/>
    <property type="match status" value="1"/>
</dbReference>
<dbReference type="SUPFAM" id="SSF102114">
    <property type="entry name" value="Radical SAM enzymes"/>
    <property type="match status" value="1"/>
</dbReference>
<protein>
    <recommendedName>
        <fullName evidence="3 10">Pyruvate formate-lyase-activating enzyme</fullName>
        <ecNumber evidence="10">1.97.1.4</ecNumber>
    </recommendedName>
</protein>
<evidence type="ECO:0000256" key="6">
    <source>
        <dbReference type="ARBA" id="ARBA00022723"/>
    </source>
</evidence>
<proteinExistence type="inferred from homology"/>
<evidence type="ECO:0000259" key="11">
    <source>
        <dbReference type="PROSITE" id="PS51918"/>
    </source>
</evidence>
<evidence type="ECO:0000313" key="13">
    <source>
        <dbReference type="Proteomes" id="UP001524435"/>
    </source>
</evidence>
<dbReference type="PANTHER" id="PTHR30352">
    <property type="entry name" value="PYRUVATE FORMATE-LYASE-ACTIVATING ENZYME"/>
    <property type="match status" value="1"/>
</dbReference>
<evidence type="ECO:0000256" key="3">
    <source>
        <dbReference type="ARBA" id="ARBA00021356"/>
    </source>
</evidence>
<evidence type="ECO:0000256" key="7">
    <source>
        <dbReference type="ARBA" id="ARBA00023002"/>
    </source>
</evidence>
<evidence type="ECO:0000256" key="4">
    <source>
        <dbReference type="ARBA" id="ARBA00022485"/>
    </source>
</evidence>
<dbReference type="InterPro" id="IPR012838">
    <property type="entry name" value="PFL1_activating"/>
</dbReference>
<keyword evidence="8 10" id="KW-0408">Iron</keyword>
<evidence type="ECO:0000256" key="9">
    <source>
        <dbReference type="ARBA" id="ARBA00023014"/>
    </source>
</evidence>
<evidence type="ECO:0000256" key="1">
    <source>
        <dbReference type="ARBA" id="ARBA00003141"/>
    </source>
</evidence>
<keyword evidence="10" id="KW-0963">Cytoplasm</keyword>
<organism evidence="12 13">
    <name type="scientific">Massilicoli timonensis</name>
    <dbReference type="NCBI Taxonomy" id="2015901"/>
    <lineage>
        <taxon>Bacteria</taxon>
        <taxon>Bacillati</taxon>
        <taxon>Bacillota</taxon>
        <taxon>Erysipelotrichia</taxon>
        <taxon>Erysipelotrichales</taxon>
        <taxon>Erysipelotrichaceae</taxon>
        <taxon>Massilicoli</taxon>
    </lineage>
</organism>
<comment type="function">
    <text evidence="1 10">Activation of pyruvate formate-lyase under anaerobic conditions by generation of an organic free radical, using S-adenosylmethionine and reduced flavodoxin as cosubstrates to produce 5'-deoxy-adenosine.</text>
</comment>
<dbReference type="CDD" id="cd01335">
    <property type="entry name" value="Radical_SAM"/>
    <property type="match status" value="1"/>
</dbReference>
<feature type="domain" description="Radical SAM core" evidence="11">
    <location>
        <begin position="17"/>
        <end position="244"/>
    </location>
</feature>
<dbReference type="InterPro" id="IPR058240">
    <property type="entry name" value="rSAM_sf"/>
</dbReference>
<comment type="subcellular location">
    <subcellularLocation>
        <location evidence="10">Cytoplasm</location>
    </subcellularLocation>
</comment>
<comment type="cofactor">
    <cofactor evidence="10">
        <name>[4Fe-4S] cluster</name>
        <dbReference type="ChEBI" id="CHEBI:49883"/>
    </cofactor>
    <text evidence="10">Binds 1 [4Fe-4S] cluster. The cluster is coordinated with 3 cysteines and an exchangeable S-adenosyl-L-methionine.</text>
</comment>
<dbReference type="RefSeq" id="WP_256197762.1">
    <property type="nucleotide sequence ID" value="NZ_CANTYB010000036.1"/>
</dbReference>
<dbReference type="InterPro" id="IPR034457">
    <property type="entry name" value="Organic_radical-activating"/>
</dbReference>
<dbReference type="NCBIfam" id="TIGR02493">
    <property type="entry name" value="PFLA"/>
    <property type="match status" value="1"/>
</dbReference>
<keyword evidence="9 10" id="KW-0411">Iron-sulfur</keyword>
<keyword evidence="5 10" id="KW-0949">S-adenosyl-L-methionine</keyword>
<evidence type="ECO:0000256" key="2">
    <source>
        <dbReference type="ARBA" id="ARBA00009777"/>
    </source>
</evidence>
<evidence type="ECO:0000256" key="8">
    <source>
        <dbReference type="ARBA" id="ARBA00023004"/>
    </source>
</evidence>
<keyword evidence="12" id="KW-0670">Pyruvate</keyword>
<dbReference type="EMBL" id="JANGCH010000007">
    <property type="protein sequence ID" value="MCQ5121832.1"/>
    <property type="molecule type" value="Genomic_DNA"/>
</dbReference>
<dbReference type="GO" id="GO:0043365">
    <property type="term" value="F:[formate-C-acetyltransferase]-activating enzyme activity"/>
    <property type="evidence" value="ECO:0007669"/>
    <property type="project" value="UniProtKB-EC"/>
</dbReference>
<comment type="caution">
    <text evidence="12">The sequence shown here is derived from an EMBL/GenBank/DDBJ whole genome shotgun (WGS) entry which is preliminary data.</text>
</comment>
<dbReference type="PROSITE" id="PS01087">
    <property type="entry name" value="RADICAL_ACTIVATING"/>
    <property type="match status" value="1"/>
</dbReference>
<keyword evidence="7 10" id="KW-0560">Oxidoreductase</keyword>
<name>A0ABT1SKT0_9FIRM</name>
<gene>
    <name evidence="12" type="primary">pflA</name>
    <name evidence="12" type="ORF">NE663_06100</name>
</gene>
<dbReference type="PANTHER" id="PTHR30352:SF5">
    <property type="entry name" value="PYRUVATE FORMATE-LYASE 1-ACTIVATING ENZYME"/>
    <property type="match status" value="1"/>
</dbReference>
<keyword evidence="6 10" id="KW-0479">Metal-binding</keyword>
<evidence type="ECO:0000256" key="10">
    <source>
        <dbReference type="RuleBase" id="RU362053"/>
    </source>
</evidence>
<sequence>MRDVKGRIHSLESFGTVDGPGVRFVVFLQGCPMRCAYCHNPDTWFIEQGKEMDADELLQEILKYRNYIKSGGVTFSGGEPMMQMDFLIAMGKRLKQQGIHMAVDTSGVCFDEQDQLFMQKLEELLHVCDLFLLDIKQIDEQKHRALSGHGNAQILAFAQYLSQAGKPVWIRHVLVPQITAEEDQLRQLRAFLDTLHNVEKVEVLPYHTMGEVKYEKLGIAYRLKGMTAPSAEQIAEAKAILGAE</sequence>
<dbReference type="Proteomes" id="UP001524435">
    <property type="component" value="Unassembled WGS sequence"/>
</dbReference>
<reference evidence="12 13" key="1">
    <citation type="submission" date="2022-06" db="EMBL/GenBank/DDBJ databases">
        <title>Isolation of gut microbiota from human fecal samples.</title>
        <authorList>
            <person name="Pamer E.G."/>
            <person name="Barat B."/>
            <person name="Waligurski E."/>
            <person name="Medina S."/>
            <person name="Paddock L."/>
            <person name="Mostad J."/>
        </authorList>
    </citation>
    <scope>NUCLEOTIDE SEQUENCE [LARGE SCALE GENOMIC DNA]</scope>
    <source>
        <strain evidence="12 13">DFI.6.1</strain>
    </source>
</reference>
<dbReference type="SFLD" id="SFLDG01067">
    <property type="entry name" value="SPASM/twitch_domain_containing"/>
    <property type="match status" value="1"/>
</dbReference>
<keyword evidence="13" id="KW-1185">Reference proteome</keyword>
<evidence type="ECO:0000313" key="12">
    <source>
        <dbReference type="EMBL" id="MCQ5121832.1"/>
    </source>
</evidence>
<dbReference type="InterPro" id="IPR001989">
    <property type="entry name" value="Radical_activat_CS"/>
</dbReference>
<dbReference type="SFLD" id="SFLDG01066">
    <property type="entry name" value="organic_radical-activating_enz"/>
    <property type="match status" value="1"/>
</dbReference>
<dbReference type="Pfam" id="PF04055">
    <property type="entry name" value="Radical_SAM"/>
    <property type="match status" value="1"/>
</dbReference>
<evidence type="ECO:0000256" key="5">
    <source>
        <dbReference type="ARBA" id="ARBA00022691"/>
    </source>
</evidence>
<dbReference type="PROSITE" id="PS51918">
    <property type="entry name" value="RADICAL_SAM"/>
    <property type="match status" value="1"/>
</dbReference>
<comment type="catalytic activity">
    <reaction evidence="10">
        <text>glycyl-[formate C-acetyltransferase] + reduced [flavodoxin] + S-adenosyl-L-methionine = glycin-2-yl radical-[formate C-acetyltransferase] + semiquinone [flavodoxin] + 5'-deoxyadenosine + L-methionine + H(+)</text>
        <dbReference type="Rhea" id="RHEA:19225"/>
        <dbReference type="Rhea" id="RHEA-COMP:10622"/>
        <dbReference type="Rhea" id="RHEA-COMP:12190"/>
        <dbReference type="Rhea" id="RHEA-COMP:12191"/>
        <dbReference type="Rhea" id="RHEA-COMP:14480"/>
        <dbReference type="ChEBI" id="CHEBI:15378"/>
        <dbReference type="ChEBI" id="CHEBI:17319"/>
        <dbReference type="ChEBI" id="CHEBI:29947"/>
        <dbReference type="ChEBI" id="CHEBI:32722"/>
        <dbReference type="ChEBI" id="CHEBI:57618"/>
        <dbReference type="ChEBI" id="CHEBI:57844"/>
        <dbReference type="ChEBI" id="CHEBI:59789"/>
        <dbReference type="ChEBI" id="CHEBI:140311"/>
        <dbReference type="EC" id="1.97.1.4"/>
    </reaction>
</comment>
<dbReference type="InterPro" id="IPR007197">
    <property type="entry name" value="rSAM"/>
</dbReference>
<comment type="similarity">
    <text evidence="2 10">Belongs to the organic radical-activating enzymes family.</text>
</comment>